<dbReference type="RefSeq" id="WP_264205955.1">
    <property type="nucleotide sequence ID" value="NZ_JAOZEW010000008.1"/>
</dbReference>
<dbReference type="AlphaFoldDB" id="A0A9X3C4I2"/>
<comment type="caution">
    <text evidence="1">The sequence shown here is derived from an EMBL/GenBank/DDBJ whole genome shotgun (WGS) entry which is preliminary data.</text>
</comment>
<accession>A0A9X3C4I2</accession>
<dbReference type="Proteomes" id="UP001151079">
    <property type="component" value="Unassembled WGS sequence"/>
</dbReference>
<proteinExistence type="predicted"/>
<evidence type="ECO:0000313" key="1">
    <source>
        <dbReference type="EMBL" id="MCV9927824.1"/>
    </source>
</evidence>
<sequence>MDKLFFNFEVDLGLDLLKIIIDDSLISDNYSNYDKLQDDQELYLEPFLIAHYNLTNLDKYPLDQILYGYFDNQKDAKNIEVISDQKGIIYLPKIGYFLTSLPNNIFVISMNSKKQFILKDKTSNRIIDFIFEKLIYVGNTSIEILKYNHQYIYNKFENDQNLKKINTNNISTDKIIKYSEVLNEGYELIKSVDKAQYNEIQKLVKRIMFFDCGYFMNFTSMDFQGNIFISTYNAAKPLTFIDTLIHETSHLALNLILMNHQDYFVIDPFELKFNSPFFKKSIKRGLYHSIHATYVLAKLVRFYDKLYDSGKLTGIKKYELLGLFLLDIRLLKEALSYISDQNLYTEKGKALFYEMKSIYDTVSNNKKDLINKYKIPEEHTDHNAAVLPRFFEAEDFLKVNNLTL</sequence>
<protein>
    <recommendedName>
        <fullName evidence="3">HEXXH motif-containing protein</fullName>
    </recommendedName>
</protein>
<evidence type="ECO:0000313" key="2">
    <source>
        <dbReference type="Proteomes" id="UP001151079"/>
    </source>
</evidence>
<dbReference type="EMBL" id="JAOZEW010000008">
    <property type="protein sequence ID" value="MCV9927824.1"/>
    <property type="molecule type" value="Genomic_DNA"/>
</dbReference>
<gene>
    <name evidence="1" type="ORF">OIU83_09185</name>
</gene>
<organism evidence="1 2">
    <name type="scientific">Flavobacterium shii</name>
    <dbReference type="NCBI Taxonomy" id="2987687"/>
    <lineage>
        <taxon>Bacteria</taxon>
        <taxon>Pseudomonadati</taxon>
        <taxon>Bacteroidota</taxon>
        <taxon>Flavobacteriia</taxon>
        <taxon>Flavobacteriales</taxon>
        <taxon>Flavobacteriaceae</taxon>
        <taxon>Flavobacterium</taxon>
    </lineage>
</organism>
<name>A0A9X3C4I2_9FLAO</name>
<reference evidence="1" key="1">
    <citation type="submission" date="2022-10" db="EMBL/GenBank/DDBJ databases">
        <title>Two novel species of Flavobacterium.</title>
        <authorList>
            <person name="Liu Q."/>
            <person name="Xin Y.-H."/>
        </authorList>
    </citation>
    <scope>NUCLEOTIDE SEQUENCE</scope>
    <source>
        <strain evidence="1">LS1R49</strain>
    </source>
</reference>
<keyword evidence="2" id="KW-1185">Reference proteome</keyword>
<evidence type="ECO:0008006" key="3">
    <source>
        <dbReference type="Google" id="ProtNLM"/>
    </source>
</evidence>